<dbReference type="Pfam" id="PF25954">
    <property type="entry name" value="Beta-barrel_RND_2"/>
    <property type="match status" value="1"/>
</dbReference>
<dbReference type="HOGENOM" id="CLU_911832_0_0_11"/>
<evidence type="ECO:0000259" key="3">
    <source>
        <dbReference type="Pfam" id="PF25967"/>
    </source>
</evidence>
<dbReference type="PANTHER" id="PTHR30469:SF33">
    <property type="entry name" value="SLR1207 PROTEIN"/>
    <property type="match status" value="1"/>
</dbReference>
<dbReference type="Proteomes" id="UP000000954">
    <property type="component" value="Chromosome"/>
</dbReference>
<name>C7MPA8_CRYCD</name>
<evidence type="ECO:0000256" key="1">
    <source>
        <dbReference type="SAM" id="MobiDB-lite"/>
    </source>
</evidence>
<dbReference type="RefSeq" id="WP_012803433.1">
    <property type="nucleotide sequence ID" value="NC_013170.1"/>
</dbReference>
<feature type="compositionally biased region" description="Basic and acidic residues" evidence="1">
    <location>
        <begin position="266"/>
        <end position="281"/>
    </location>
</feature>
<dbReference type="OrthoDB" id="4401807at2"/>
<dbReference type="EMBL" id="CP001682">
    <property type="protein sequence ID" value="ACU94748.1"/>
    <property type="molecule type" value="Genomic_DNA"/>
</dbReference>
<feature type="region of interest" description="Disordered" evidence="1">
    <location>
        <begin position="249"/>
        <end position="305"/>
    </location>
</feature>
<proteinExistence type="predicted"/>
<protein>
    <recommendedName>
        <fullName evidence="6">RND family efflux transporter, MFP subunit</fullName>
    </recommendedName>
</protein>
<dbReference type="Gene3D" id="2.40.30.170">
    <property type="match status" value="1"/>
</dbReference>
<dbReference type="Pfam" id="PF25967">
    <property type="entry name" value="RND-MFP_C"/>
    <property type="match status" value="1"/>
</dbReference>
<evidence type="ECO:0008006" key="6">
    <source>
        <dbReference type="Google" id="ProtNLM"/>
    </source>
</evidence>
<feature type="domain" description="CusB-like beta-barrel" evidence="2">
    <location>
        <begin position="146"/>
        <end position="221"/>
    </location>
</feature>
<dbReference type="KEGG" id="ccu:Ccur_10570"/>
<gene>
    <name evidence="4" type="ordered locus">Ccur_10570</name>
</gene>
<dbReference type="STRING" id="469378.Ccur_10570"/>
<feature type="domain" description="Multidrug resistance protein MdtA-like C-terminal permuted SH3" evidence="3">
    <location>
        <begin position="226"/>
        <end position="284"/>
    </location>
</feature>
<evidence type="ECO:0000259" key="2">
    <source>
        <dbReference type="Pfam" id="PF25954"/>
    </source>
</evidence>
<dbReference type="GO" id="GO:0015562">
    <property type="term" value="F:efflux transmembrane transporter activity"/>
    <property type="evidence" value="ECO:0007669"/>
    <property type="project" value="TreeGrafter"/>
</dbReference>
<reference evidence="4 5" key="1">
    <citation type="journal article" date="2009" name="Stand. Genomic Sci.">
        <title>Complete genome sequence of Cryptobacterium curtum type strain (12-3).</title>
        <authorList>
            <person name="Mavrommatis K."/>
            <person name="Pukall R."/>
            <person name="Rohde C."/>
            <person name="Chen F."/>
            <person name="Sims D."/>
            <person name="Brettin T."/>
            <person name="Kuske C."/>
            <person name="Detter J.C."/>
            <person name="Han C."/>
            <person name="Lapidus A."/>
            <person name="Copeland A."/>
            <person name="Glavina Del Rio T."/>
            <person name="Nolan M."/>
            <person name="Lucas S."/>
            <person name="Tice H."/>
            <person name="Cheng J.F."/>
            <person name="Bruce D."/>
            <person name="Goodwin L."/>
            <person name="Pitluck S."/>
            <person name="Ovchinnikova G."/>
            <person name="Pati A."/>
            <person name="Ivanova N."/>
            <person name="Chen A."/>
            <person name="Palaniappan K."/>
            <person name="Chain P."/>
            <person name="D'haeseleer P."/>
            <person name="Goker M."/>
            <person name="Bristow J."/>
            <person name="Eisen J.A."/>
            <person name="Markowitz V."/>
            <person name="Hugenholtz P."/>
            <person name="Rohde M."/>
            <person name="Klenk H.P."/>
            <person name="Kyrpides N.C."/>
        </authorList>
    </citation>
    <scope>NUCLEOTIDE SEQUENCE [LARGE SCALE GENOMIC DNA]</scope>
    <source>
        <strain evidence="5">ATCC 700683 / DSM 15641 / 12-3</strain>
    </source>
</reference>
<dbReference type="AlphaFoldDB" id="C7MPA8"/>
<sequence length="305" mass="32068">MSKAIGKTLIVVLLVGILAALVWGLTTEQNPFTTNARADNSAAPSELPSATVQKSTIESYVSGPGEIKGASSEKLEMKKNRYYKELLVGLNTRITKGTPLVKYTNGETLKAPYDLVVTETNLPKKAKQELTEEHYLQVTRVDSMNVDIAVGESDIANVHIGQEAEVTVGSDEKTTITGTVSAINEVGTYSSSGSKYTVTVSIPNEDGSILVGMSANLRIKTNEASDVLTVPVSAIKTGDAGTFITIQHKDGTTEDEPVTTGVSDGTKVEVSGDIHEGERVLLNELPAASSSSSTGAQSSSTTSAN</sequence>
<keyword evidence="5" id="KW-1185">Reference proteome</keyword>
<evidence type="ECO:0000313" key="5">
    <source>
        <dbReference type="Proteomes" id="UP000000954"/>
    </source>
</evidence>
<dbReference type="eggNOG" id="COG0845">
    <property type="taxonomic scope" value="Bacteria"/>
</dbReference>
<evidence type="ECO:0000313" key="4">
    <source>
        <dbReference type="EMBL" id="ACU94748.1"/>
    </source>
</evidence>
<feature type="compositionally biased region" description="Low complexity" evidence="1">
    <location>
        <begin position="287"/>
        <end position="305"/>
    </location>
</feature>
<dbReference type="PANTHER" id="PTHR30469">
    <property type="entry name" value="MULTIDRUG RESISTANCE PROTEIN MDTA"/>
    <property type="match status" value="1"/>
</dbReference>
<organism evidence="4 5">
    <name type="scientific">Cryptobacterium curtum (strain ATCC 700683 / DSM 15641 / CCUG 43107 / 12-3)</name>
    <dbReference type="NCBI Taxonomy" id="469378"/>
    <lineage>
        <taxon>Bacteria</taxon>
        <taxon>Bacillati</taxon>
        <taxon>Actinomycetota</taxon>
        <taxon>Coriobacteriia</taxon>
        <taxon>Eggerthellales</taxon>
        <taxon>Eggerthellaceae</taxon>
        <taxon>Cryptobacterium</taxon>
    </lineage>
</organism>
<accession>C7MPA8</accession>
<dbReference type="GO" id="GO:1990281">
    <property type="term" value="C:efflux pump complex"/>
    <property type="evidence" value="ECO:0007669"/>
    <property type="project" value="TreeGrafter"/>
</dbReference>
<dbReference type="InterPro" id="IPR058627">
    <property type="entry name" value="MdtA-like_C"/>
</dbReference>
<dbReference type="Gene3D" id="2.40.420.20">
    <property type="match status" value="1"/>
</dbReference>
<dbReference type="InterPro" id="IPR058792">
    <property type="entry name" value="Beta-barrel_RND_2"/>
</dbReference>